<comment type="caution">
    <text evidence="10">The sequence shown here is derived from an EMBL/GenBank/DDBJ whole genome shotgun (WGS) entry which is preliminary data.</text>
</comment>
<dbReference type="SUPFAM" id="SSF116726">
    <property type="entry name" value="TrkA C-terminal domain-like"/>
    <property type="match status" value="2"/>
</dbReference>
<dbReference type="InterPro" id="IPR036721">
    <property type="entry name" value="RCK_C_sf"/>
</dbReference>
<feature type="transmembrane region" description="Helical" evidence="8">
    <location>
        <begin position="448"/>
        <end position="470"/>
    </location>
</feature>
<dbReference type="PROSITE" id="PS51202">
    <property type="entry name" value="RCK_C"/>
    <property type="match status" value="1"/>
</dbReference>
<dbReference type="GO" id="GO:0005886">
    <property type="term" value="C:plasma membrane"/>
    <property type="evidence" value="ECO:0007669"/>
    <property type="project" value="UniProtKB-SubCell"/>
</dbReference>
<dbReference type="Pfam" id="PF02080">
    <property type="entry name" value="TrkA_C"/>
    <property type="match status" value="1"/>
</dbReference>
<reference evidence="10 11" key="1">
    <citation type="submission" date="2019-09" db="EMBL/GenBank/DDBJ databases">
        <title>YIM 48816 draft genome.</title>
        <authorList>
            <person name="Jiang L."/>
        </authorList>
    </citation>
    <scope>NUCLEOTIDE SEQUENCE [LARGE SCALE GENOMIC DNA]</scope>
    <source>
        <strain evidence="10 11">YIM 48816</strain>
    </source>
</reference>
<protein>
    <submittedName>
        <fullName evidence="10">Aspartate-alanine antiporter</fullName>
    </submittedName>
</protein>
<dbReference type="GO" id="GO:0008324">
    <property type="term" value="F:monoatomic cation transmembrane transporter activity"/>
    <property type="evidence" value="ECO:0007669"/>
    <property type="project" value="InterPro"/>
</dbReference>
<evidence type="ECO:0000259" key="9">
    <source>
        <dbReference type="PROSITE" id="PS51202"/>
    </source>
</evidence>
<accession>A0A6L3SUL1</accession>
<feature type="domain" description="RCK C-terminal" evidence="9">
    <location>
        <begin position="208"/>
        <end position="289"/>
    </location>
</feature>
<keyword evidence="7 8" id="KW-0472">Membrane</keyword>
<keyword evidence="6 8" id="KW-1133">Transmembrane helix</keyword>
<evidence type="ECO:0000256" key="2">
    <source>
        <dbReference type="ARBA" id="ARBA00009854"/>
    </source>
</evidence>
<evidence type="ECO:0000256" key="8">
    <source>
        <dbReference type="SAM" id="Phobius"/>
    </source>
</evidence>
<name>A0A6L3SUL1_9HYPH</name>
<evidence type="ECO:0000256" key="4">
    <source>
        <dbReference type="ARBA" id="ARBA00022475"/>
    </source>
</evidence>
<feature type="transmembrane region" description="Helical" evidence="8">
    <location>
        <begin position="35"/>
        <end position="57"/>
    </location>
</feature>
<feature type="transmembrane region" description="Helical" evidence="8">
    <location>
        <begin position="536"/>
        <end position="558"/>
    </location>
</feature>
<dbReference type="Proteomes" id="UP000474159">
    <property type="component" value="Unassembled WGS sequence"/>
</dbReference>
<dbReference type="InterPro" id="IPR050144">
    <property type="entry name" value="AAE_transporter"/>
</dbReference>
<dbReference type="PANTHER" id="PTHR30445:SF9">
    <property type="match status" value="1"/>
</dbReference>
<feature type="transmembrane region" description="Helical" evidence="8">
    <location>
        <begin position="63"/>
        <end position="81"/>
    </location>
</feature>
<feature type="transmembrane region" description="Helical" evidence="8">
    <location>
        <begin position="93"/>
        <end position="114"/>
    </location>
</feature>
<evidence type="ECO:0000256" key="5">
    <source>
        <dbReference type="ARBA" id="ARBA00022692"/>
    </source>
</evidence>
<feature type="transmembrane region" description="Helical" evidence="8">
    <location>
        <begin position="476"/>
        <end position="498"/>
    </location>
</feature>
<dbReference type="GO" id="GO:0006813">
    <property type="term" value="P:potassium ion transport"/>
    <property type="evidence" value="ECO:0007669"/>
    <property type="project" value="InterPro"/>
</dbReference>
<comment type="subcellular location">
    <subcellularLocation>
        <location evidence="1">Cell membrane</location>
        <topology evidence="1">Multi-pass membrane protein</topology>
    </subcellularLocation>
</comment>
<keyword evidence="4" id="KW-1003">Cell membrane</keyword>
<proteinExistence type="inferred from homology"/>
<keyword evidence="11" id="KW-1185">Reference proteome</keyword>
<dbReference type="PANTHER" id="PTHR30445">
    <property type="entry name" value="K(+)_H(+) ANTIPORTER SUBUNIT KHTT"/>
    <property type="match status" value="1"/>
</dbReference>
<evidence type="ECO:0000256" key="1">
    <source>
        <dbReference type="ARBA" id="ARBA00004651"/>
    </source>
</evidence>
<comment type="similarity">
    <text evidence="2">Belongs to the AAE transporter (TC 2.A.81) family.</text>
</comment>
<dbReference type="InterPro" id="IPR006512">
    <property type="entry name" value="YidE_YbjL"/>
</dbReference>
<sequence>MIDWFVGTLRTYPELAIFLSLAIGFSIGSRKVAGFSLGNVTATLLAAVIIGQLGITISPNVKATFFILFIFAIGYGVGPQFMSGLTKEGPKQIGFSLVVLALCLVVPLLCARVAGLDLGYTAGLYAGSQTISASIGVASDQISRLGLSPEQVKIYNDQIPIGYAVTYIFGTIGSAIILAQLGPKLIRVDLAKACKDYEAKMGGSPSLEPGLASAYRYIELRAYRVSDDRTIAGQPLKNVWPRMRVFVERLRRGREIIEADATTVLQPGDIVAISGRREHLVESINPVLEEVQDRELLDVPAEVVDVFVTNKKIGGMTLQEHSESEWARGVYLRKITRNMIEIPVLPGTQVLRGDILTLVGSRRHIELAIQHLGYPDRPVEATDVAFLGAGIVLGGLVGALSYKIGGIPISLSTSGGALLAGLLLGWLRTIRPVFGRIPGPALWLMNTLGLNVFIAVVGITAGPGFVAGLKAVGLNLFLWGAVATSVPMILSVYIGYYLFKFHPAILFGACAGARTTTAALGMIQESAKSKIPALGYGMPYAVGNTVLTIYGMVIVLLAS</sequence>
<feature type="transmembrane region" description="Helical" evidence="8">
    <location>
        <begin position="12"/>
        <end position="28"/>
    </location>
</feature>
<dbReference type="RefSeq" id="WP_151003982.1">
    <property type="nucleotide sequence ID" value="NZ_BPQY01000653.1"/>
</dbReference>
<organism evidence="10 11">
    <name type="scientific">Methylobacterium soli</name>
    <dbReference type="NCBI Taxonomy" id="553447"/>
    <lineage>
        <taxon>Bacteria</taxon>
        <taxon>Pseudomonadati</taxon>
        <taxon>Pseudomonadota</taxon>
        <taxon>Alphaproteobacteria</taxon>
        <taxon>Hyphomicrobiales</taxon>
        <taxon>Methylobacteriaceae</taxon>
        <taxon>Methylobacterium</taxon>
    </lineage>
</organism>
<evidence type="ECO:0000256" key="6">
    <source>
        <dbReference type="ARBA" id="ARBA00022989"/>
    </source>
</evidence>
<keyword evidence="3" id="KW-0813">Transport</keyword>
<evidence type="ECO:0000256" key="7">
    <source>
        <dbReference type="ARBA" id="ARBA00023136"/>
    </source>
</evidence>
<dbReference type="Gene3D" id="3.30.70.1450">
    <property type="entry name" value="Regulator of K+ conductance, C-terminal domain"/>
    <property type="match status" value="1"/>
</dbReference>
<feature type="transmembrane region" description="Helical" evidence="8">
    <location>
        <begin position="505"/>
        <end position="524"/>
    </location>
</feature>
<dbReference type="OrthoDB" id="5166626at2"/>
<gene>
    <name evidence="10" type="primary">aspT</name>
    <name evidence="10" type="ORF">F6X53_26450</name>
</gene>
<feature type="transmembrane region" description="Helical" evidence="8">
    <location>
        <begin position="408"/>
        <end position="427"/>
    </location>
</feature>
<feature type="transmembrane region" description="Helical" evidence="8">
    <location>
        <begin position="161"/>
        <end position="182"/>
    </location>
</feature>
<feature type="transmembrane region" description="Helical" evidence="8">
    <location>
        <begin position="384"/>
        <end position="402"/>
    </location>
</feature>
<dbReference type="AlphaFoldDB" id="A0A6L3SUL1"/>
<evidence type="ECO:0000313" key="10">
    <source>
        <dbReference type="EMBL" id="KAB1074139.1"/>
    </source>
</evidence>
<dbReference type="EMBL" id="VZZK01000039">
    <property type="protein sequence ID" value="KAB1074139.1"/>
    <property type="molecule type" value="Genomic_DNA"/>
</dbReference>
<dbReference type="NCBIfam" id="TIGR01625">
    <property type="entry name" value="YidE_YbjL_dupl"/>
    <property type="match status" value="1"/>
</dbReference>
<dbReference type="Pfam" id="PF06826">
    <property type="entry name" value="Asp-Al_Ex"/>
    <property type="match status" value="2"/>
</dbReference>
<dbReference type="InterPro" id="IPR006037">
    <property type="entry name" value="RCK_C"/>
</dbReference>
<evidence type="ECO:0000256" key="3">
    <source>
        <dbReference type="ARBA" id="ARBA00022448"/>
    </source>
</evidence>
<dbReference type="InterPro" id="IPR022457">
    <property type="entry name" value="Asp_Ala_antiprt"/>
</dbReference>
<keyword evidence="5 8" id="KW-0812">Transmembrane</keyword>
<dbReference type="NCBIfam" id="TIGR03802">
    <property type="entry name" value="Asp_Ala_antiprt"/>
    <property type="match status" value="1"/>
</dbReference>
<evidence type="ECO:0000313" key="11">
    <source>
        <dbReference type="Proteomes" id="UP000474159"/>
    </source>
</evidence>